<evidence type="ECO:0000313" key="2">
    <source>
        <dbReference type="EMBL" id="KOG27780.1"/>
    </source>
</evidence>
<dbReference type="RefSeq" id="WP_030043508.1">
    <property type="nucleotide sequence ID" value="NZ_KL575631.1"/>
</dbReference>
<evidence type="ECO:0000313" key="3">
    <source>
        <dbReference type="Proteomes" id="UP000037251"/>
    </source>
</evidence>
<dbReference type="OrthoDB" id="5124470at2"/>
<proteinExistence type="predicted"/>
<dbReference type="Proteomes" id="UP000037251">
    <property type="component" value="Unassembled WGS sequence"/>
</dbReference>
<keyword evidence="3" id="KW-1185">Reference proteome</keyword>
<feature type="chain" id="PRO_5011858500" evidence="1">
    <location>
        <begin position="41"/>
        <end position="217"/>
    </location>
</feature>
<organism evidence="2 3">
    <name type="scientific">Streptomyces resistomycificus</name>
    <dbReference type="NCBI Taxonomy" id="67356"/>
    <lineage>
        <taxon>Bacteria</taxon>
        <taxon>Bacillati</taxon>
        <taxon>Actinomycetota</taxon>
        <taxon>Actinomycetes</taxon>
        <taxon>Kitasatosporales</taxon>
        <taxon>Streptomycetaceae</taxon>
        <taxon>Streptomyces</taxon>
        <taxon>Streptomyces aurantiacus group</taxon>
    </lineage>
</organism>
<reference evidence="3" key="1">
    <citation type="submission" date="2015-07" db="EMBL/GenBank/DDBJ databases">
        <authorList>
            <person name="Ju K.-S."/>
            <person name="Doroghazi J.R."/>
            <person name="Metcalf W.W."/>
        </authorList>
    </citation>
    <scope>NUCLEOTIDE SEQUENCE [LARGE SCALE GENOMIC DNA]</scope>
    <source>
        <strain evidence="3">NRRL 2290</strain>
    </source>
</reference>
<name>A0A0L8KPI7_9ACTN</name>
<dbReference type="AlphaFoldDB" id="A0A0L8KPI7"/>
<sequence>MAFARRKTSSSSPKRTLRTAGAVAALALGASLMAAPPASAADSPTTKQLLDACGHTTDLCEFHATAYWTYTGPKHQVGDTAYNCGSLTNPHTVGGMDMTGSTNTFGISISAEYKWFETFSTEVTATYSHSWVASHTDTVTDTVNIPAGYKGWLERGTSKQQAKGWYELHFGKRYYGHYIWYINNYQSAGFNADQPKKGYVNYRDAKMTAGERSAHCR</sequence>
<keyword evidence="1" id="KW-0732">Signal</keyword>
<evidence type="ECO:0000256" key="1">
    <source>
        <dbReference type="SAM" id="SignalP"/>
    </source>
</evidence>
<accession>A0A0L8KPI7</accession>
<dbReference type="PATRIC" id="fig|67356.5.peg.8682"/>
<dbReference type="EMBL" id="LGUS01000241">
    <property type="protein sequence ID" value="KOG27780.1"/>
    <property type="molecule type" value="Genomic_DNA"/>
</dbReference>
<dbReference type="STRING" id="67356.AQJ84_18800"/>
<comment type="caution">
    <text evidence="2">The sequence shown here is derived from an EMBL/GenBank/DDBJ whole genome shotgun (WGS) entry which is preliminary data.</text>
</comment>
<feature type="signal peptide" evidence="1">
    <location>
        <begin position="1"/>
        <end position="40"/>
    </location>
</feature>
<gene>
    <name evidence="2" type="ORF">ADK37_40525</name>
</gene>
<dbReference type="eggNOG" id="ENOG5033TUR">
    <property type="taxonomic scope" value="Bacteria"/>
</dbReference>
<protein>
    <submittedName>
        <fullName evidence="2">Uncharacterized protein</fullName>
    </submittedName>
</protein>